<keyword evidence="16" id="KW-1185">Reference proteome</keyword>
<keyword evidence="13" id="KW-0862">Zinc</keyword>
<feature type="binding site" evidence="14">
    <location>
        <position position="176"/>
    </location>
    <ligand>
        <name>substrate</name>
    </ligand>
</feature>
<dbReference type="PANTHER" id="PTHR11749">
    <property type="entry name" value="RIBULOSE-5-PHOSPHATE-3-EPIMERASE"/>
    <property type="match status" value="1"/>
</dbReference>
<keyword evidence="13" id="KW-0170">Cobalt</keyword>
<dbReference type="PIRSF" id="PIRSF001461">
    <property type="entry name" value="RPE"/>
    <property type="match status" value="1"/>
</dbReference>
<dbReference type="NCBIfam" id="TIGR01163">
    <property type="entry name" value="rpe"/>
    <property type="match status" value="1"/>
</dbReference>
<name>A0A7Y0HR05_9CLOT</name>
<evidence type="ECO:0000256" key="2">
    <source>
        <dbReference type="ARBA" id="ARBA00001936"/>
    </source>
</evidence>
<comment type="pathway">
    <text evidence="10">Carbohydrate degradation.</text>
</comment>
<dbReference type="GO" id="GO:0005737">
    <property type="term" value="C:cytoplasm"/>
    <property type="evidence" value="ECO:0007669"/>
    <property type="project" value="UniProtKB-ARBA"/>
</dbReference>
<feature type="binding site" evidence="10 14">
    <location>
        <begin position="196"/>
        <end position="197"/>
    </location>
    <ligand>
        <name>substrate</name>
    </ligand>
</feature>
<feature type="binding site" evidence="10 13">
    <location>
        <position position="34"/>
    </location>
    <ligand>
        <name>a divalent metal cation</name>
        <dbReference type="ChEBI" id="CHEBI:60240"/>
    </ligand>
</feature>
<keyword evidence="9 10" id="KW-0413">Isomerase</keyword>
<feature type="active site" description="Proton acceptor" evidence="10 12">
    <location>
        <position position="34"/>
    </location>
</feature>
<evidence type="ECO:0000256" key="11">
    <source>
        <dbReference type="PIRNR" id="PIRNR001461"/>
    </source>
</evidence>
<dbReference type="GO" id="GO:0006098">
    <property type="term" value="P:pentose-phosphate shunt"/>
    <property type="evidence" value="ECO:0007669"/>
    <property type="project" value="UniProtKB-UniRule"/>
</dbReference>
<organism evidence="15 16">
    <name type="scientific">Clostridium muellerianum</name>
    <dbReference type="NCBI Taxonomy" id="2716538"/>
    <lineage>
        <taxon>Bacteria</taxon>
        <taxon>Bacillati</taxon>
        <taxon>Bacillota</taxon>
        <taxon>Clostridia</taxon>
        <taxon>Eubacteriales</taxon>
        <taxon>Clostridiaceae</taxon>
        <taxon>Clostridium</taxon>
    </lineage>
</organism>
<evidence type="ECO:0000256" key="14">
    <source>
        <dbReference type="PIRSR" id="PIRSR001461-3"/>
    </source>
</evidence>
<feature type="binding site" evidence="10 13">
    <location>
        <position position="65"/>
    </location>
    <ligand>
        <name>a divalent metal cation</name>
        <dbReference type="ChEBI" id="CHEBI:60240"/>
    </ligand>
</feature>
<dbReference type="GO" id="GO:0004750">
    <property type="term" value="F:D-ribulose-phosphate 3-epimerase activity"/>
    <property type="evidence" value="ECO:0007669"/>
    <property type="project" value="UniProtKB-UniRule"/>
</dbReference>
<dbReference type="PROSITE" id="PS01085">
    <property type="entry name" value="RIBUL_P_3_EPIMER_1"/>
    <property type="match status" value="1"/>
</dbReference>
<feature type="binding site" evidence="10 13">
    <location>
        <position position="174"/>
    </location>
    <ligand>
        <name>a divalent metal cation</name>
        <dbReference type="ChEBI" id="CHEBI:60240"/>
    </ligand>
</feature>
<dbReference type="InterPro" id="IPR013785">
    <property type="entry name" value="Aldolase_TIM"/>
</dbReference>
<comment type="cofactor">
    <cofactor evidence="4">
        <name>Zn(2+)</name>
        <dbReference type="ChEBI" id="CHEBI:29105"/>
    </cofactor>
</comment>
<dbReference type="InterPro" id="IPR011060">
    <property type="entry name" value="RibuloseP-bd_barrel"/>
</dbReference>
<evidence type="ECO:0000256" key="1">
    <source>
        <dbReference type="ARBA" id="ARBA00001782"/>
    </source>
</evidence>
<dbReference type="InterPro" id="IPR026019">
    <property type="entry name" value="Ribul_P_3_epim"/>
</dbReference>
<evidence type="ECO:0000256" key="3">
    <source>
        <dbReference type="ARBA" id="ARBA00001941"/>
    </source>
</evidence>
<comment type="cofactor">
    <cofactor evidence="5">
        <name>Fe(2+)</name>
        <dbReference type="ChEBI" id="CHEBI:29033"/>
    </cofactor>
</comment>
<evidence type="ECO:0000256" key="5">
    <source>
        <dbReference type="ARBA" id="ARBA00001954"/>
    </source>
</evidence>
<comment type="catalytic activity">
    <reaction evidence="1 10 11">
        <text>D-ribulose 5-phosphate = D-xylulose 5-phosphate</text>
        <dbReference type="Rhea" id="RHEA:13677"/>
        <dbReference type="ChEBI" id="CHEBI:57737"/>
        <dbReference type="ChEBI" id="CHEBI:58121"/>
        <dbReference type="EC" id="5.1.3.1"/>
    </reaction>
</comment>
<dbReference type="CDD" id="cd00429">
    <property type="entry name" value="RPE"/>
    <property type="match status" value="1"/>
</dbReference>
<feature type="binding site" evidence="10 14">
    <location>
        <position position="7"/>
    </location>
    <ligand>
        <name>substrate</name>
    </ligand>
</feature>
<evidence type="ECO:0000256" key="9">
    <source>
        <dbReference type="ARBA" id="ARBA00023235"/>
    </source>
</evidence>
<reference evidence="15 16" key="2">
    <citation type="submission" date="2020-06" db="EMBL/GenBank/DDBJ databases">
        <title>Complete Genome Sequence of Clostridium muelleri sp. nov. P21T, an Acid-Alcohol Producing Acetogen Isolated from Old Hay.</title>
        <authorList>
            <person name="Duncan K.E."/>
            <person name="Tanner R.S."/>
        </authorList>
    </citation>
    <scope>NUCLEOTIDE SEQUENCE [LARGE SCALE GENOMIC DNA]</scope>
    <source>
        <strain evidence="15 16">P21</strain>
    </source>
</reference>
<dbReference type="GO" id="GO:0046872">
    <property type="term" value="F:metal ion binding"/>
    <property type="evidence" value="ECO:0007669"/>
    <property type="project" value="UniProtKB-UniRule"/>
</dbReference>
<dbReference type="NCBIfam" id="NF004076">
    <property type="entry name" value="PRK05581.1-4"/>
    <property type="match status" value="1"/>
</dbReference>
<evidence type="ECO:0000256" key="13">
    <source>
        <dbReference type="PIRSR" id="PIRSR001461-2"/>
    </source>
</evidence>
<dbReference type="Pfam" id="PF00834">
    <property type="entry name" value="Ribul_P_3_epim"/>
    <property type="match status" value="1"/>
</dbReference>
<dbReference type="AlphaFoldDB" id="A0A7Y0HR05"/>
<dbReference type="EC" id="5.1.3.1" evidence="7 10"/>
<dbReference type="EMBL" id="JABBNI010000066">
    <property type="protein sequence ID" value="NMM65640.1"/>
    <property type="molecule type" value="Genomic_DNA"/>
</dbReference>
<dbReference type="HAMAP" id="MF_02227">
    <property type="entry name" value="RPE"/>
    <property type="match status" value="1"/>
</dbReference>
<evidence type="ECO:0000256" key="6">
    <source>
        <dbReference type="ARBA" id="ARBA00009541"/>
    </source>
</evidence>
<feature type="binding site" evidence="10">
    <location>
        <begin position="174"/>
        <end position="176"/>
    </location>
    <ligand>
        <name>substrate</name>
    </ligand>
</feature>
<dbReference type="Gene3D" id="3.20.20.70">
    <property type="entry name" value="Aldolase class I"/>
    <property type="match status" value="1"/>
</dbReference>
<dbReference type="SUPFAM" id="SSF51366">
    <property type="entry name" value="Ribulose-phoshate binding barrel"/>
    <property type="match status" value="1"/>
</dbReference>
<comment type="function">
    <text evidence="10">Catalyzes the reversible epimerization of D-ribulose 5-phosphate to D-xylulose 5-phosphate.</text>
</comment>
<evidence type="ECO:0000313" key="16">
    <source>
        <dbReference type="Proteomes" id="UP000537131"/>
    </source>
</evidence>
<dbReference type="RefSeq" id="WP_169300235.1">
    <property type="nucleotide sequence ID" value="NZ_JABBNI010000066.1"/>
</dbReference>
<protein>
    <recommendedName>
        <fullName evidence="7 10">Ribulose-phosphate 3-epimerase</fullName>
        <ecNumber evidence="7 10">5.1.3.1</ecNumber>
    </recommendedName>
</protein>
<proteinExistence type="inferred from homology"/>
<keyword evidence="10 11" id="KW-0119">Carbohydrate metabolism</keyword>
<sequence length="216" mass="23699">MIKLAPSILSADFSKLGEDVKALETYGADWIHIDVMDGMFVPNISFGVPIIKSIRNITSLTFDVHLMIEEPARYVEDFVKAGADMITIHYEADRHIDRTVNYIKSLGAKVGIALNPATPVESIKYLIPNLDMVLIMSVNPGFGGQKYINYCSEKIKNLRELSNKLNKNLLIEVDGGVGTDNIKSIVECGANVIVAGSAVFKDGKIQENIKALKGDK</sequence>
<dbReference type="InterPro" id="IPR000056">
    <property type="entry name" value="Ribul_P_3_epim-like"/>
</dbReference>
<feature type="binding site" evidence="10 14">
    <location>
        <begin position="141"/>
        <end position="144"/>
    </location>
    <ligand>
        <name>substrate</name>
    </ligand>
</feature>
<dbReference type="GO" id="GO:0019323">
    <property type="term" value="P:pentose catabolic process"/>
    <property type="evidence" value="ECO:0007669"/>
    <property type="project" value="UniProtKB-UniRule"/>
</dbReference>
<comment type="similarity">
    <text evidence="6 10 11">Belongs to the ribulose-phosphate 3-epimerase family.</text>
</comment>
<comment type="cofactor">
    <cofactor evidence="2">
        <name>Mn(2+)</name>
        <dbReference type="ChEBI" id="CHEBI:29035"/>
    </cofactor>
</comment>
<evidence type="ECO:0000313" key="15">
    <source>
        <dbReference type="EMBL" id="NMM65640.1"/>
    </source>
</evidence>
<feature type="binding site" evidence="10 13">
    <location>
        <position position="32"/>
    </location>
    <ligand>
        <name>a divalent metal cation</name>
        <dbReference type="ChEBI" id="CHEBI:60240"/>
    </ligand>
</feature>
<feature type="binding site" evidence="10 14">
    <location>
        <position position="65"/>
    </location>
    <ligand>
        <name>substrate</name>
    </ligand>
</feature>
<gene>
    <name evidence="10" type="primary">rpe</name>
    <name evidence="15" type="ORF">HBE96_23975</name>
</gene>
<comment type="cofactor">
    <cofactor evidence="3">
        <name>Co(2+)</name>
        <dbReference type="ChEBI" id="CHEBI:48828"/>
    </cofactor>
</comment>
<keyword evidence="13" id="KW-0464">Manganese</keyword>
<accession>A0A7Y0HR05</accession>
<evidence type="ECO:0000256" key="7">
    <source>
        <dbReference type="ARBA" id="ARBA00013188"/>
    </source>
</evidence>
<dbReference type="Proteomes" id="UP000537131">
    <property type="component" value="Unassembled WGS sequence"/>
</dbReference>
<evidence type="ECO:0000256" key="12">
    <source>
        <dbReference type="PIRSR" id="PIRSR001461-1"/>
    </source>
</evidence>
<evidence type="ECO:0000256" key="8">
    <source>
        <dbReference type="ARBA" id="ARBA00022723"/>
    </source>
</evidence>
<keyword evidence="8 10" id="KW-0479">Metal-binding</keyword>
<reference evidence="15 16" key="1">
    <citation type="submission" date="2020-04" db="EMBL/GenBank/DDBJ databases">
        <authorList>
            <person name="Doyle D.A."/>
        </authorList>
    </citation>
    <scope>NUCLEOTIDE SEQUENCE [LARGE SCALE GENOMIC DNA]</scope>
    <source>
        <strain evidence="15 16">P21</strain>
    </source>
</reference>
<comment type="caution">
    <text evidence="15">The sequence shown here is derived from an EMBL/GenBank/DDBJ whole genome shotgun (WGS) entry which is preliminary data.</text>
</comment>
<dbReference type="FunFam" id="3.20.20.70:FF:000004">
    <property type="entry name" value="Ribulose-phosphate 3-epimerase"/>
    <property type="match status" value="1"/>
</dbReference>
<evidence type="ECO:0000256" key="10">
    <source>
        <dbReference type="HAMAP-Rule" id="MF_02227"/>
    </source>
</evidence>
<feature type="active site" description="Proton donor" evidence="10 12">
    <location>
        <position position="174"/>
    </location>
</feature>
<comment type="cofactor">
    <cofactor evidence="10 13">
        <name>a divalent metal cation</name>
        <dbReference type="ChEBI" id="CHEBI:60240"/>
    </cofactor>
    <text evidence="10 13">Binds 1 divalent metal cation per subunit.</text>
</comment>
<evidence type="ECO:0000256" key="4">
    <source>
        <dbReference type="ARBA" id="ARBA00001947"/>
    </source>
</evidence>